<name>A0AAE0G195_9CHLO</name>
<gene>
    <name evidence="8" type="ORF">CYMTET_21889</name>
</gene>
<reference evidence="8 9" key="1">
    <citation type="journal article" date="2015" name="Genome Biol. Evol.">
        <title>Comparative Genomics of a Bacterivorous Green Alga Reveals Evolutionary Causalities and Consequences of Phago-Mixotrophic Mode of Nutrition.</title>
        <authorList>
            <person name="Burns J.A."/>
            <person name="Paasch A."/>
            <person name="Narechania A."/>
            <person name="Kim E."/>
        </authorList>
    </citation>
    <scope>NUCLEOTIDE SEQUENCE [LARGE SCALE GENOMIC DNA]</scope>
    <source>
        <strain evidence="8 9">PLY_AMNH</strain>
    </source>
</reference>
<protein>
    <recommendedName>
        <fullName evidence="7">Fatty acid hydroxylase domain-containing protein</fullName>
    </recommendedName>
</protein>
<accession>A0AAE0G195</accession>
<comment type="subcellular location">
    <subcellularLocation>
        <location evidence="1">Membrane</location>
    </subcellularLocation>
</comment>
<dbReference type="GO" id="GO:0005506">
    <property type="term" value="F:iron ion binding"/>
    <property type="evidence" value="ECO:0007669"/>
    <property type="project" value="InterPro"/>
</dbReference>
<proteinExistence type="inferred from homology"/>
<evidence type="ECO:0000256" key="1">
    <source>
        <dbReference type="ARBA" id="ARBA00004370"/>
    </source>
</evidence>
<dbReference type="Proteomes" id="UP001190700">
    <property type="component" value="Unassembled WGS sequence"/>
</dbReference>
<keyword evidence="4 6" id="KW-1133">Transmembrane helix</keyword>
<dbReference type="InterPro" id="IPR006694">
    <property type="entry name" value="Fatty_acid_hydroxylase"/>
</dbReference>
<dbReference type="Pfam" id="PF04116">
    <property type="entry name" value="FA_hydroxylase"/>
    <property type="match status" value="1"/>
</dbReference>
<evidence type="ECO:0000313" key="9">
    <source>
        <dbReference type="Proteomes" id="UP001190700"/>
    </source>
</evidence>
<feature type="domain" description="Fatty acid hydroxylase" evidence="7">
    <location>
        <begin position="80"/>
        <end position="211"/>
    </location>
</feature>
<evidence type="ECO:0000259" key="7">
    <source>
        <dbReference type="Pfam" id="PF04116"/>
    </source>
</evidence>
<evidence type="ECO:0000256" key="4">
    <source>
        <dbReference type="ARBA" id="ARBA00022989"/>
    </source>
</evidence>
<keyword evidence="5 6" id="KW-0472">Membrane</keyword>
<dbReference type="GO" id="GO:0008610">
    <property type="term" value="P:lipid biosynthetic process"/>
    <property type="evidence" value="ECO:0007669"/>
    <property type="project" value="InterPro"/>
</dbReference>
<feature type="transmembrane region" description="Helical" evidence="6">
    <location>
        <begin position="73"/>
        <end position="94"/>
    </location>
</feature>
<evidence type="ECO:0000256" key="5">
    <source>
        <dbReference type="ARBA" id="ARBA00023136"/>
    </source>
</evidence>
<comment type="caution">
    <text evidence="8">The sequence shown here is derived from an EMBL/GenBank/DDBJ whole genome shotgun (WGS) entry which is preliminary data.</text>
</comment>
<evidence type="ECO:0000256" key="2">
    <source>
        <dbReference type="ARBA" id="ARBA00009324"/>
    </source>
</evidence>
<keyword evidence="9" id="KW-1185">Reference proteome</keyword>
<dbReference type="GO" id="GO:0016020">
    <property type="term" value="C:membrane"/>
    <property type="evidence" value="ECO:0007669"/>
    <property type="project" value="UniProtKB-SubCell"/>
</dbReference>
<dbReference type="AlphaFoldDB" id="A0AAE0G195"/>
<sequence>MSGIIFSLYYWKPTYEIWRTKTNPRYPSADKIREEVIQTMKGVVMATFCPALSLYLSQRGYSQAYCGFSEYGVGYHVFTFLLIFIGSDFFEFYYHRLGHTTKLGWIQHKHHHVFHNPSPFAVIADEWIDQFFRSLPLLLFPVFMPINMDMMYFTYGVFFYAYGVYLHWGHELQWPDAHHPWLNTSFQHYCHHAVSIYNKPYHTGFFFKFFEREACRMRVSWNAKPGSYPKSLYFFSSPTAKGKTKRM</sequence>
<keyword evidence="3 6" id="KW-0812">Transmembrane</keyword>
<dbReference type="EMBL" id="LGRX02010797">
    <property type="protein sequence ID" value="KAK3269680.1"/>
    <property type="molecule type" value="Genomic_DNA"/>
</dbReference>
<evidence type="ECO:0000256" key="6">
    <source>
        <dbReference type="SAM" id="Phobius"/>
    </source>
</evidence>
<dbReference type="PANTHER" id="PTHR11863">
    <property type="entry name" value="STEROL DESATURASE"/>
    <property type="match status" value="1"/>
</dbReference>
<dbReference type="GO" id="GO:0016491">
    <property type="term" value="F:oxidoreductase activity"/>
    <property type="evidence" value="ECO:0007669"/>
    <property type="project" value="InterPro"/>
</dbReference>
<feature type="transmembrane region" description="Helical" evidence="6">
    <location>
        <begin position="137"/>
        <end position="162"/>
    </location>
</feature>
<evidence type="ECO:0000313" key="8">
    <source>
        <dbReference type="EMBL" id="KAK3269680.1"/>
    </source>
</evidence>
<evidence type="ECO:0000256" key="3">
    <source>
        <dbReference type="ARBA" id="ARBA00022692"/>
    </source>
</evidence>
<dbReference type="InterPro" id="IPR050307">
    <property type="entry name" value="Sterol_Desaturase_Related"/>
</dbReference>
<comment type="similarity">
    <text evidence="2">Belongs to the sterol desaturase family.</text>
</comment>
<organism evidence="8 9">
    <name type="scientific">Cymbomonas tetramitiformis</name>
    <dbReference type="NCBI Taxonomy" id="36881"/>
    <lineage>
        <taxon>Eukaryota</taxon>
        <taxon>Viridiplantae</taxon>
        <taxon>Chlorophyta</taxon>
        <taxon>Pyramimonadophyceae</taxon>
        <taxon>Pyramimonadales</taxon>
        <taxon>Pyramimonadaceae</taxon>
        <taxon>Cymbomonas</taxon>
    </lineage>
</organism>